<protein>
    <submittedName>
        <fullName evidence="3">Cadherin domain-containing protein</fullName>
    </submittedName>
</protein>
<dbReference type="Gene3D" id="2.150.10.10">
    <property type="entry name" value="Serralysin-like metalloprotease, C-terminal"/>
    <property type="match status" value="1"/>
</dbReference>
<dbReference type="PROSITE" id="PS00330">
    <property type="entry name" value="HEMOLYSIN_CALCIUM"/>
    <property type="match status" value="2"/>
</dbReference>
<dbReference type="SUPFAM" id="SSF49313">
    <property type="entry name" value="Cadherin-like"/>
    <property type="match status" value="1"/>
</dbReference>
<dbReference type="RefSeq" id="WP_181053442.1">
    <property type="nucleotide sequence ID" value="NZ_JACDXJ010000001.1"/>
</dbReference>
<proteinExistence type="predicted"/>
<dbReference type="InterPro" id="IPR015919">
    <property type="entry name" value="Cadherin-like_sf"/>
</dbReference>
<dbReference type="Pfam" id="PF00353">
    <property type="entry name" value="HemolysinCabind"/>
    <property type="match status" value="1"/>
</dbReference>
<name>A0A838BRH5_9HYPH</name>
<dbReference type="CDD" id="cd11304">
    <property type="entry name" value="Cadherin_repeat"/>
    <property type="match status" value="1"/>
</dbReference>
<dbReference type="InterPro" id="IPR016186">
    <property type="entry name" value="C-type_lectin-like/link_sf"/>
</dbReference>
<dbReference type="InterPro" id="IPR001304">
    <property type="entry name" value="C-type_lectin-like"/>
</dbReference>
<dbReference type="Pfam" id="PF00059">
    <property type="entry name" value="Lectin_C"/>
    <property type="match status" value="1"/>
</dbReference>
<organism evidence="3 4">
    <name type="scientific">Microvirga mediterraneensis</name>
    <dbReference type="NCBI Taxonomy" id="2754695"/>
    <lineage>
        <taxon>Bacteria</taxon>
        <taxon>Pseudomonadati</taxon>
        <taxon>Pseudomonadota</taxon>
        <taxon>Alphaproteobacteria</taxon>
        <taxon>Hyphomicrobiales</taxon>
        <taxon>Methylobacteriaceae</taxon>
        <taxon>Microvirga</taxon>
    </lineage>
</organism>
<feature type="domain" description="C-type lectin" evidence="1">
    <location>
        <begin position="6"/>
        <end position="158"/>
    </location>
</feature>
<sequence>MGYLHFNGHAYEVRLDPSTWSEANGAANLLGGHLAKIESAEENAAIIAYVLRQASLETWGYYAAPDGGGAVYVWLGANDITNEGQWKWADGTDVAYANWGSGSLGSEPDDYTDPQYSPNGQDGGALAVNRWPYPAGGIGSPGQWNDISVSNALSFLVEYETIGLRNANPTNLTLARSTVAENAVINSVITPLSAQDADGDALTYTITDPTGTFAIENGNLVLKKVLDFETVRQYSITIESRDGYAGVTSGSFTISVTDVAESTPPVSITRTGTADADVLIGDTGDDTLSGLAGNDRLYGLEGNDVLKGGAGNDTLEGGAGGDIFVFDIKLSKTNKLNKKQNLDKITDFVVADDTIHLAKSVFSKIAKKGVLKKGEFYVGSAAHDRDDHVIYNKKTGALFYDKDGTGVAEAIQFATVTKNLKMTNGDFLVV</sequence>
<dbReference type="AlphaFoldDB" id="A0A838BRH5"/>
<dbReference type="InterPro" id="IPR002126">
    <property type="entry name" value="Cadherin-like_dom"/>
</dbReference>
<feature type="domain" description="Cadherin" evidence="2">
    <location>
        <begin position="171"/>
        <end position="267"/>
    </location>
</feature>
<dbReference type="InterPro" id="IPR018511">
    <property type="entry name" value="Hemolysin-typ_Ca-bd_CS"/>
</dbReference>
<dbReference type="Gene3D" id="2.60.40.60">
    <property type="entry name" value="Cadherins"/>
    <property type="match status" value="1"/>
</dbReference>
<dbReference type="InterPro" id="IPR001343">
    <property type="entry name" value="Hemolysn_Ca-bd"/>
</dbReference>
<dbReference type="PRINTS" id="PR00313">
    <property type="entry name" value="CABNDNGRPT"/>
</dbReference>
<dbReference type="InterPro" id="IPR050111">
    <property type="entry name" value="C-type_lectin/snaclec_domain"/>
</dbReference>
<dbReference type="InterPro" id="IPR011049">
    <property type="entry name" value="Serralysin-like_metalloprot_C"/>
</dbReference>
<dbReference type="EMBL" id="JACDXJ010000001">
    <property type="protein sequence ID" value="MBA1158008.1"/>
    <property type="molecule type" value="Genomic_DNA"/>
</dbReference>
<accession>A0A838BRH5</accession>
<dbReference type="PROSITE" id="PS50041">
    <property type="entry name" value="C_TYPE_LECTIN_2"/>
    <property type="match status" value="1"/>
</dbReference>
<evidence type="ECO:0000313" key="4">
    <source>
        <dbReference type="Proteomes" id="UP000572984"/>
    </source>
</evidence>
<dbReference type="GO" id="GO:0005509">
    <property type="term" value="F:calcium ion binding"/>
    <property type="evidence" value="ECO:0007669"/>
    <property type="project" value="InterPro"/>
</dbReference>
<keyword evidence="4" id="KW-1185">Reference proteome</keyword>
<dbReference type="InterPro" id="IPR016187">
    <property type="entry name" value="CTDL_fold"/>
</dbReference>
<dbReference type="Proteomes" id="UP000572984">
    <property type="component" value="Unassembled WGS sequence"/>
</dbReference>
<dbReference type="SMART" id="SM00034">
    <property type="entry name" value="CLECT"/>
    <property type="match status" value="1"/>
</dbReference>
<evidence type="ECO:0000313" key="3">
    <source>
        <dbReference type="EMBL" id="MBA1158008.1"/>
    </source>
</evidence>
<dbReference type="GO" id="GO:0007156">
    <property type="term" value="P:homophilic cell adhesion via plasma membrane adhesion molecules"/>
    <property type="evidence" value="ECO:0007669"/>
    <property type="project" value="InterPro"/>
</dbReference>
<dbReference type="PRINTS" id="PR00205">
    <property type="entry name" value="CADHERIN"/>
</dbReference>
<evidence type="ECO:0000259" key="1">
    <source>
        <dbReference type="PROSITE" id="PS50041"/>
    </source>
</evidence>
<dbReference type="SUPFAM" id="SSF51120">
    <property type="entry name" value="beta-Roll"/>
    <property type="match status" value="1"/>
</dbReference>
<dbReference type="PROSITE" id="PS50268">
    <property type="entry name" value="CADHERIN_2"/>
    <property type="match status" value="1"/>
</dbReference>
<dbReference type="PANTHER" id="PTHR22803">
    <property type="entry name" value="MANNOSE, PHOSPHOLIPASE, LECTIN RECEPTOR RELATED"/>
    <property type="match status" value="1"/>
</dbReference>
<dbReference type="GO" id="GO:0016020">
    <property type="term" value="C:membrane"/>
    <property type="evidence" value="ECO:0007669"/>
    <property type="project" value="InterPro"/>
</dbReference>
<reference evidence="3 4" key="1">
    <citation type="submission" date="2020-07" db="EMBL/GenBank/DDBJ databases">
        <title>Draft genome and description of Microvirga mediterraneensis Marseille-Q2068 sp. nov.</title>
        <authorList>
            <person name="Boxberger M."/>
        </authorList>
    </citation>
    <scope>NUCLEOTIDE SEQUENCE [LARGE SCALE GENOMIC DNA]</scope>
    <source>
        <strain evidence="3 4">Marseille-Q2068</strain>
    </source>
</reference>
<dbReference type="SUPFAM" id="SSF56436">
    <property type="entry name" value="C-type lectin-like"/>
    <property type="match status" value="1"/>
</dbReference>
<comment type="caution">
    <text evidence="3">The sequence shown here is derived from an EMBL/GenBank/DDBJ whole genome shotgun (WGS) entry which is preliminary data.</text>
</comment>
<evidence type="ECO:0000259" key="2">
    <source>
        <dbReference type="PROSITE" id="PS50268"/>
    </source>
</evidence>
<gene>
    <name evidence="3" type="ORF">H0S73_18020</name>
</gene>
<dbReference type="SMART" id="SM00112">
    <property type="entry name" value="CA"/>
    <property type="match status" value="1"/>
</dbReference>
<dbReference type="Pfam" id="PF00028">
    <property type="entry name" value="Cadherin"/>
    <property type="match status" value="1"/>
</dbReference>
<dbReference type="Gene3D" id="3.10.100.10">
    <property type="entry name" value="Mannose-Binding Protein A, subunit A"/>
    <property type="match status" value="1"/>
</dbReference>